<gene>
    <name evidence="1" type="ORF">COV23_01035</name>
</gene>
<evidence type="ECO:0000313" key="1">
    <source>
        <dbReference type="EMBL" id="PIR44229.1"/>
    </source>
</evidence>
<reference evidence="1 2" key="1">
    <citation type="submission" date="2017-09" db="EMBL/GenBank/DDBJ databases">
        <title>Depth-based differentiation of microbial function through sediment-hosted aquifers and enrichment of novel symbionts in the deep terrestrial subsurface.</title>
        <authorList>
            <person name="Probst A.J."/>
            <person name="Ladd B."/>
            <person name="Jarett J.K."/>
            <person name="Geller-Mcgrath D.E."/>
            <person name="Sieber C.M."/>
            <person name="Emerson J.B."/>
            <person name="Anantharaman K."/>
            <person name="Thomas B.C."/>
            <person name="Malmstrom R."/>
            <person name="Stieglmeier M."/>
            <person name="Klingl A."/>
            <person name="Woyke T."/>
            <person name="Ryan C.M."/>
            <person name="Banfield J.F."/>
        </authorList>
    </citation>
    <scope>NUCLEOTIDE SEQUENCE [LARGE SCALE GENOMIC DNA]</scope>
    <source>
        <strain evidence="1">CG10_big_fil_rev_8_21_14_0_10_31_9</strain>
    </source>
</reference>
<dbReference type="Proteomes" id="UP000231602">
    <property type="component" value="Unassembled WGS sequence"/>
</dbReference>
<protein>
    <recommendedName>
        <fullName evidence="3">DUF5666 domain-containing protein</fullName>
    </recommendedName>
</protein>
<comment type="caution">
    <text evidence="1">The sequence shown here is derived from an EMBL/GenBank/DDBJ whole genome shotgun (WGS) entry which is preliminary data.</text>
</comment>
<dbReference type="EMBL" id="PCXV01000017">
    <property type="protein sequence ID" value="PIR44229.1"/>
    <property type="molecule type" value="Genomic_DNA"/>
</dbReference>
<evidence type="ECO:0008006" key="3">
    <source>
        <dbReference type="Google" id="ProtNLM"/>
    </source>
</evidence>
<dbReference type="AlphaFoldDB" id="A0A2H0RCG6"/>
<sequence>MNKKILSGTLAIIAIISMATLFTIKNVAFAEKENNGNGNKLRITNNLNKQLNDKEIEKRGLGIGVNGDQPSVVLRPNGDYRVTGVTVNSVSSSTNTLNVSLFGFSKDVNISGAKIFAKGGGAITINDIKVGDKLISIGNYNSSTKVITVNEIRDISITKAGNDSAIQQRIQQLLEMIKKLRDQIGGSR</sequence>
<evidence type="ECO:0000313" key="2">
    <source>
        <dbReference type="Proteomes" id="UP000231602"/>
    </source>
</evidence>
<organism evidence="1 2">
    <name type="scientific">Candidatus Wolfebacteria bacterium CG10_big_fil_rev_8_21_14_0_10_31_9</name>
    <dbReference type="NCBI Taxonomy" id="1975070"/>
    <lineage>
        <taxon>Bacteria</taxon>
        <taxon>Candidatus Wolfeibacteriota</taxon>
    </lineage>
</organism>
<accession>A0A2H0RCG6</accession>
<name>A0A2H0RCG6_9BACT</name>
<proteinExistence type="predicted"/>